<keyword evidence="12" id="KW-0968">Cytoplasmic vesicle</keyword>
<evidence type="ECO:0000256" key="7">
    <source>
        <dbReference type="ARBA" id="ARBA00022989"/>
    </source>
</evidence>
<feature type="signal peptide" evidence="19">
    <location>
        <begin position="1"/>
        <end position="18"/>
    </location>
</feature>
<keyword evidence="11" id="KW-0458">Lysosome</keyword>
<dbReference type="GO" id="GO:0031902">
    <property type="term" value="C:late endosome membrane"/>
    <property type="evidence" value="ECO:0007669"/>
    <property type="project" value="UniProtKB-SubCell"/>
</dbReference>
<accession>A0A0B7BU41</accession>
<protein>
    <recommendedName>
        <fullName evidence="14">WW domain binding protein VOPP1</fullName>
    </recommendedName>
    <alternativeName>
        <fullName evidence="15">Vesicular, overexpressed in cancer, prosurvival protein 1</fullName>
    </alternativeName>
</protein>
<evidence type="ECO:0000256" key="11">
    <source>
        <dbReference type="ARBA" id="ARBA00023228"/>
    </source>
</evidence>
<dbReference type="GO" id="GO:0005765">
    <property type="term" value="C:lysosomal membrane"/>
    <property type="evidence" value="ECO:0007669"/>
    <property type="project" value="UniProtKB-SubCell"/>
</dbReference>
<evidence type="ECO:0000256" key="17">
    <source>
        <dbReference type="SAM" id="MobiDB-lite"/>
    </source>
</evidence>
<evidence type="ECO:0000256" key="10">
    <source>
        <dbReference type="ARBA" id="ARBA00023163"/>
    </source>
</evidence>
<feature type="region of interest" description="Disordered" evidence="17">
    <location>
        <begin position="171"/>
        <end position="252"/>
    </location>
</feature>
<evidence type="ECO:0000256" key="14">
    <source>
        <dbReference type="ARBA" id="ARBA00035708"/>
    </source>
</evidence>
<sequence>MAWLATISLLTIVCEAFADYCGENIFCHTPYRCCDQRKGCCYDVTLVSNKHIRPQIWNMWYFWFLIIFMMMSCFGGCGYYRRRRMALLTRVPNHLSARHAAVISPMERRSSRGSDGSSRQFNFFAYNGPGSNLPVPFVSNLPPPYAEVVDQPDLYPINKLELPPYPGSYKPDDYQAALLPPGSSTLPPHESSLPPPYCEYSSEPPQLPLPVVQNDSSSHYVPSHRGHLEQPSAESSSGASLTANSTSTSNSY</sequence>
<evidence type="ECO:0000256" key="12">
    <source>
        <dbReference type="ARBA" id="ARBA00023329"/>
    </source>
</evidence>
<evidence type="ECO:0000256" key="18">
    <source>
        <dbReference type="SAM" id="Phobius"/>
    </source>
</evidence>
<evidence type="ECO:0000256" key="4">
    <source>
        <dbReference type="ARBA" id="ARBA00022692"/>
    </source>
</evidence>
<evidence type="ECO:0000256" key="9">
    <source>
        <dbReference type="ARBA" id="ARBA00023136"/>
    </source>
</evidence>
<dbReference type="AlphaFoldDB" id="A0A0B7BU41"/>
<evidence type="ECO:0000256" key="13">
    <source>
        <dbReference type="ARBA" id="ARBA00035628"/>
    </source>
</evidence>
<name>A0A0B7BU41_9EUPU</name>
<feature type="compositionally biased region" description="Low complexity" evidence="17">
    <location>
        <begin position="235"/>
        <end position="252"/>
    </location>
</feature>
<reference evidence="20" key="1">
    <citation type="submission" date="2014-12" db="EMBL/GenBank/DDBJ databases">
        <title>Insight into the proteome of Arion vulgaris.</title>
        <authorList>
            <person name="Aradska J."/>
            <person name="Bulat T."/>
            <person name="Smidak R."/>
            <person name="Sarate P."/>
            <person name="Gangsoo J."/>
            <person name="Sialana F."/>
            <person name="Bilban M."/>
            <person name="Lubec G."/>
        </authorList>
    </citation>
    <scope>NUCLEOTIDE SEQUENCE</scope>
    <source>
        <tissue evidence="20">Skin</tissue>
    </source>
</reference>
<keyword evidence="4 18" id="KW-0812">Transmembrane</keyword>
<evidence type="ECO:0000256" key="16">
    <source>
        <dbReference type="ARBA" id="ARBA00046288"/>
    </source>
</evidence>
<feature type="transmembrane region" description="Helical" evidence="18">
    <location>
        <begin position="60"/>
        <end position="80"/>
    </location>
</feature>
<gene>
    <name evidence="20" type="primary">ORF212230</name>
</gene>
<feature type="chain" id="PRO_5002124852" description="WW domain binding protein VOPP1" evidence="19">
    <location>
        <begin position="19"/>
        <end position="252"/>
    </location>
</feature>
<evidence type="ECO:0000256" key="8">
    <source>
        <dbReference type="ARBA" id="ARBA00023015"/>
    </source>
</evidence>
<keyword evidence="10" id="KW-0804">Transcription</keyword>
<dbReference type="EMBL" id="HACG01049613">
    <property type="protein sequence ID" value="CEK96478.1"/>
    <property type="molecule type" value="Transcribed_RNA"/>
</dbReference>
<evidence type="ECO:0000256" key="6">
    <source>
        <dbReference type="ARBA" id="ARBA00022753"/>
    </source>
</evidence>
<comment type="subcellular location">
    <subcellularLocation>
        <location evidence="1">Cytoplasmic vesicle membrane</location>
    </subcellularLocation>
    <subcellularLocation>
        <location evidence="16">Endomembrane system</location>
        <topology evidence="16">Single-pass type I membrane protein</topology>
    </subcellularLocation>
    <subcellularLocation>
        <location evidence="13">Late endosome membrane</location>
        <topology evidence="13">Single-pass membrane protein</topology>
    </subcellularLocation>
    <subcellularLocation>
        <location evidence="2">Lysosome membrane</location>
    </subcellularLocation>
</comment>
<dbReference type="PANTHER" id="PTHR14971:SF2">
    <property type="entry name" value="VESICULAR, OVEREXPRESSED IN CANCER, PROSURVIVAL PROTEIN 1"/>
    <property type="match status" value="1"/>
</dbReference>
<evidence type="ECO:0000256" key="19">
    <source>
        <dbReference type="SAM" id="SignalP"/>
    </source>
</evidence>
<dbReference type="InterPro" id="IPR026229">
    <property type="entry name" value="VOPP1"/>
</dbReference>
<organism evidence="20">
    <name type="scientific">Arion vulgaris</name>
    <dbReference type="NCBI Taxonomy" id="1028688"/>
    <lineage>
        <taxon>Eukaryota</taxon>
        <taxon>Metazoa</taxon>
        <taxon>Spiralia</taxon>
        <taxon>Lophotrochozoa</taxon>
        <taxon>Mollusca</taxon>
        <taxon>Gastropoda</taxon>
        <taxon>Heterobranchia</taxon>
        <taxon>Euthyneura</taxon>
        <taxon>Panpulmonata</taxon>
        <taxon>Eupulmonata</taxon>
        <taxon>Stylommatophora</taxon>
        <taxon>Helicina</taxon>
        <taxon>Arionoidea</taxon>
        <taxon>Arionidae</taxon>
        <taxon>Arion</taxon>
    </lineage>
</organism>
<evidence type="ECO:0000313" key="20">
    <source>
        <dbReference type="EMBL" id="CEK96478.1"/>
    </source>
</evidence>
<keyword evidence="8" id="KW-0805">Transcription regulation</keyword>
<evidence type="ECO:0000256" key="5">
    <source>
        <dbReference type="ARBA" id="ARBA00022729"/>
    </source>
</evidence>
<keyword evidence="7 18" id="KW-1133">Transmembrane helix</keyword>
<evidence type="ECO:0000256" key="2">
    <source>
        <dbReference type="ARBA" id="ARBA00004656"/>
    </source>
</evidence>
<keyword evidence="6" id="KW-0967">Endosome</keyword>
<evidence type="ECO:0000256" key="1">
    <source>
        <dbReference type="ARBA" id="ARBA00004156"/>
    </source>
</evidence>
<evidence type="ECO:0000256" key="3">
    <source>
        <dbReference type="ARBA" id="ARBA00006655"/>
    </source>
</evidence>
<keyword evidence="5 19" id="KW-0732">Signal</keyword>
<proteinExistence type="inferred from homology"/>
<keyword evidence="9 18" id="KW-0472">Membrane</keyword>
<comment type="similarity">
    <text evidence="3">Belongs to the VOPP1/ECOP family.</text>
</comment>
<dbReference type="PANTHER" id="PTHR14971">
    <property type="entry name" value="VESICULAR, OVEREXPRESSED IN CANCER, PROSURVIVAL PROTEIN 1"/>
    <property type="match status" value="1"/>
</dbReference>
<evidence type="ECO:0000256" key="15">
    <source>
        <dbReference type="ARBA" id="ARBA00035715"/>
    </source>
</evidence>